<evidence type="ECO:0000256" key="1">
    <source>
        <dbReference type="ARBA" id="ARBA00006252"/>
    </source>
</evidence>
<dbReference type="Gene3D" id="3.40.50.360">
    <property type="match status" value="1"/>
</dbReference>
<protein>
    <submittedName>
        <fullName evidence="4">NADPH-quinone reductase</fullName>
    </submittedName>
</protein>
<keyword evidence="2" id="KW-0560">Oxidoreductase</keyword>
<dbReference type="InterPro" id="IPR003680">
    <property type="entry name" value="Flavodoxin_fold"/>
</dbReference>
<accession>A0ABR6NB15</accession>
<sequence>MRIFILLGHPDAASFNGRIADAYEAAARAAGHEVRRQDVGALAFDPILRRGHRDPPPVEPDVAAAQQALMWCERFVLVYPMWWGGMPALLKGWIDRVLMPGFAFRYHDADPWWDRHLAGRTAHIISTCDCPVLYARWRYRDCDFTGLRHAILGFCGMRTARTKRIGRVKFLDAAAREGALAGVARMARR</sequence>
<dbReference type="PANTHER" id="PTHR10204">
    <property type="entry name" value="NAD P H OXIDOREDUCTASE-RELATED"/>
    <property type="match status" value="1"/>
</dbReference>
<organism evidence="4 5">
    <name type="scientific">Sphingobium lignivorans</name>
    <dbReference type="NCBI Taxonomy" id="2735886"/>
    <lineage>
        <taxon>Bacteria</taxon>
        <taxon>Pseudomonadati</taxon>
        <taxon>Pseudomonadota</taxon>
        <taxon>Alphaproteobacteria</taxon>
        <taxon>Sphingomonadales</taxon>
        <taxon>Sphingomonadaceae</taxon>
        <taxon>Sphingobium</taxon>
    </lineage>
</organism>
<dbReference type="SUPFAM" id="SSF52218">
    <property type="entry name" value="Flavoproteins"/>
    <property type="match status" value="1"/>
</dbReference>
<evidence type="ECO:0000256" key="2">
    <source>
        <dbReference type="ARBA" id="ARBA00023002"/>
    </source>
</evidence>
<dbReference type="PANTHER" id="PTHR10204:SF34">
    <property type="entry name" value="NAD(P)H DEHYDROGENASE [QUINONE] 1 ISOFORM 1"/>
    <property type="match status" value="1"/>
</dbReference>
<comment type="similarity">
    <text evidence="1">Belongs to the NAD(P)H dehydrogenase (quinone) family.</text>
</comment>
<keyword evidence="5" id="KW-1185">Reference proteome</keyword>
<evidence type="ECO:0000259" key="3">
    <source>
        <dbReference type="Pfam" id="PF02525"/>
    </source>
</evidence>
<comment type="caution">
    <text evidence="4">The sequence shown here is derived from an EMBL/GenBank/DDBJ whole genome shotgun (WGS) entry which is preliminary data.</text>
</comment>
<dbReference type="InterPro" id="IPR051545">
    <property type="entry name" value="NAD(P)H_dehydrogenase_qn"/>
</dbReference>
<dbReference type="InterPro" id="IPR029039">
    <property type="entry name" value="Flavoprotein-like_sf"/>
</dbReference>
<name>A0ABR6NB15_9SPHN</name>
<dbReference type="RefSeq" id="WP_184149647.1">
    <property type="nucleotide sequence ID" value="NZ_JACHKA010000001.1"/>
</dbReference>
<dbReference type="Pfam" id="PF02525">
    <property type="entry name" value="Flavodoxin_2"/>
    <property type="match status" value="1"/>
</dbReference>
<reference evidence="4 5" key="1">
    <citation type="submission" date="2020-08" db="EMBL/GenBank/DDBJ databases">
        <title>Exploring microbial biodiversity for novel pathways involved in the catabolism of aromatic compounds derived from lignin.</title>
        <authorList>
            <person name="Elkins J."/>
        </authorList>
    </citation>
    <scope>NUCLEOTIDE SEQUENCE [LARGE SCALE GENOMIC DNA]</scope>
    <source>
        <strain evidence="4 5">B1D3A</strain>
    </source>
</reference>
<dbReference type="Proteomes" id="UP001138540">
    <property type="component" value="Unassembled WGS sequence"/>
</dbReference>
<dbReference type="EMBL" id="JACHKA010000001">
    <property type="protein sequence ID" value="MBB5984465.1"/>
    <property type="molecule type" value="Genomic_DNA"/>
</dbReference>
<evidence type="ECO:0000313" key="5">
    <source>
        <dbReference type="Proteomes" id="UP001138540"/>
    </source>
</evidence>
<proteinExistence type="inferred from homology"/>
<gene>
    <name evidence="4" type="ORF">HNP60_000439</name>
</gene>
<evidence type="ECO:0000313" key="4">
    <source>
        <dbReference type="EMBL" id="MBB5984465.1"/>
    </source>
</evidence>
<feature type="domain" description="Flavodoxin-like fold" evidence="3">
    <location>
        <begin position="1"/>
        <end position="178"/>
    </location>
</feature>